<evidence type="ECO:0000313" key="2">
    <source>
        <dbReference type="Proteomes" id="UP000325081"/>
    </source>
</evidence>
<dbReference type="OrthoDB" id="1099638at2759"/>
<evidence type="ECO:0000313" key="1">
    <source>
        <dbReference type="EMBL" id="GER55058.1"/>
    </source>
</evidence>
<keyword evidence="2" id="KW-1185">Reference proteome</keyword>
<dbReference type="AlphaFoldDB" id="A0A5A7RCC1"/>
<evidence type="ECO:0008006" key="3">
    <source>
        <dbReference type="Google" id="ProtNLM"/>
    </source>
</evidence>
<name>A0A5A7RCC1_STRAF</name>
<dbReference type="InterPro" id="IPR007750">
    <property type="entry name" value="DUF674"/>
</dbReference>
<accession>A0A5A7RCC1</accession>
<dbReference type="EMBL" id="BKCP01011625">
    <property type="protein sequence ID" value="GER55058.1"/>
    <property type="molecule type" value="Genomic_DNA"/>
</dbReference>
<dbReference type="Pfam" id="PF05056">
    <property type="entry name" value="DUF674"/>
    <property type="match status" value="1"/>
</dbReference>
<dbReference type="Proteomes" id="UP000325081">
    <property type="component" value="Unassembled WGS sequence"/>
</dbReference>
<dbReference type="PANTHER" id="PTHR33103">
    <property type="entry name" value="OS01G0153900 PROTEIN"/>
    <property type="match status" value="1"/>
</dbReference>
<dbReference type="PANTHER" id="PTHR33103:SF27">
    <property type="entry name" value="OS04G0594700 PROTEIN"/>
    <property type="match status" value="1"/>
</dbReference>
<gene>
    <name evidence="1" type="ORF">STAS_32698</name>
</gene>
<comment type="caution">
    <text evidence="1">The sequence shown here is derived from an EMBL/GenBank/DDBJ whole genome shotgun (WGS) entry which is preliminary data.</text>
</comment>
<protein>
    <recommendedName>
        <fullName evidence="3">DUF674 domain-containing protein</fullName>
    </recommendedName>
</protein>
<sequence length="245" mass="26961">MSNKGATFSLKVATNKQKTKVLFAEADNQFVDVLLSFLTLLLGKIVKILGSHDGDKCSKIGSLTTLYNGLVDLDISNFEAEGSKLMLLDSVSPPAAKCRNLKLNINDYRVTRYFCCLDLSCVCSKKENMSLYWGIARCDCGKALTREVPLRSVKKMPPEHGNGGFVVSGSTFVIFDDMMIMPNSSSSVLQIVSNLGIKADIDWDLKDVIIGYDEAFRILKASLVSKHALSCGLNHLLIKQPKQEN</sequence>
<proteinExistence type="predicted"/>
<organism evidence="1 2">
    <name type="scientific">Striga asiatica</name>
    <name type="common">Asiatic witchweed</name>
    <name type="synonym">Buchnera asiatica</name>
    <dbReference type="NCBI Taxonomy" id="4170"/>
    <lineage>
        <taxon>Eukaryota</taxon>
        <taxon>Viridiplantae</taxon>
        <taxon>Streptophyta</taxon>
        <taxon>Embryophyta</taxon>
        <taxon>Tracheophyta</taxon>
        <taxon>Spermatophyta</taxon>
        <taxon>Magnoliopsida</taxon>
        <taxon>eudicotyledons</taxon>
        <taxon>Gunneridae</taxon>
        <taxon>Pentapetalae</taxon>
        <taxon>asterids</taxon>
        <taxon>lamiids</taxon>
        <taxon>Lamiales</taxon>
        <taxon>Orobanchaceae</taxon>
        <taxon>Buchnereae</taxon>
        <taxon>Striga</taxon>
    </lineage>
</organism>
<reference evidence="2" key="1">
    <citation type="journal article" date="2019" name="Curr. Biol.">
        <title>Genome Sequence of Striga asiatica Provides Insight into the Evolution of Plant Parasitism.</title>
        <authorList>
            <person name="Yoshida S."/>
            <person name="Kim S."/>
            <person name="Wafula E.K."/>
            <person name="Tanskanen J."/>
            <person name="Kim Y.M."/>
            <person name="Honaas L."/>
            <person name="Yang Z."/>
            <person name="Spallek T."/>
            <person name="Conn C.E."/>
            <person name="Ichihashi Y."/>
            <person name="Cheong K."/>
            <person name="Cui S."/>
            <person name="Der J.P."/>
            <person name="Gundlach H."/>
            <person name="Jiao Y."/>
            <person name="Hori C."/>
            <person name="Ishida J.K."/>
            <person name="Kasahara H."/>
            <person name="Kiba T."/>
            <person name="Kim M.S."/>
            <person name="Koo N."/>
            <person name="Laohavisit A."/>
            <person name="Lee Y.H."/>
            <person name="Lumba S."/>
            <person name="McCourt P."/>
            <person name="Mortimer J.C."/>
            <person name="Mutuku J.M."/>
            <person name="Nomura T."/>
            <person name="Sasaki-Sekimoto Y."/>
            <person name="Seto Y."/>
            <person name="Wang Y."/>
            <person name="Wakatake T."/>
            <person name="Sakakibara H."/>
            <person name="Demura T."/>
            <person name="Yamaguchi S."/>
            <person name="Yoneyama K."/>
            <person name="Manabe R.I."/>
            <person name="Nelson D.C."/>
            <person name="Schulman A.H."/>
            <person name="Timko M.P."/>
            <person name="dePamphilis C.W."/>
            <person name="Choi D."/>
            <person name="Shirasu K."/>
        </authorList>
    </citation>
    <scope>NUCLEOTIDE SEQUENCE [LARGE SCALE GENOMIC DNA]</scope>
    <source>
        <strain evidence="2">cv. UVA1</strain>
    </source>
</reference>